<proteinExistence type="predicted"/>
<evidence type="ECO:0000313" key="2">
    <source>
        <dbReference type="Proteomes" id="UP001171902"/>
    </source>
</evidence>
<evidence type="ECO:0000313" key="1">
    <source>
        <dbReference type="EMBL" id="MDN3243118.1"/>
    </source>
</evidence>
<protein>
    <recommendedName>
        <fullName evidence="3">HTH araC/xylS-type domain-containing protein</fullName>
    </recommendedName>
</protein>
<sequence length="41" mass="4611">MLWQTITTVADAPIPDLQTFNKACHREFGASPRTLRGSSRH</sequence>
<reference evidence="1" key="1">
    <citation type="submission" date="2023-06" db="EMBL/GenBank/DDBJ databases">
        <title>Gycomyces niveus sp.nov., a novel actinomycete isolated from soil in Shouguang.</title>
        <authorList>
            <person name="Yang X."/>
            <person name="Zhao J."/>
        </authorList>
    </citation>
    <scope>NUCLEOTIDE SEQUENCE</scope>
    <source>
        <strain evidence="1">NEAU C2</strain>
    </source>
</reference>
<dbReference type="Proteomes" id="UP001171902">
    <property type="component" value="Unassembled WGS sequence"/>
</dbReference>
<organism evidence="1 2">
    <name type="scientific">Glycomyces tritici</name>
    <dbReference type="NCBI Taxonomy" id="2665176"/>
    <lineage>
        <taxon>Bacteria</taxon>
        <taxon>Bacillati</taxon>
        <taxon>Actinomycetota</taxon>
        <taxon>Actinomycetes</taxon>
        <taxon>Glycomycetales</taxon>
        <taxon>Glycomycetaceae</taxon>
        <taxon>Glycomyces</taxon>
    </lineage>
</organism>
<accession>A0ABT7YWU8</accession>
<dbReference type="EMBL" id="JAUEMJ010000011">
    <property type="protein sequence ID" value="MDN3243118.1"/>
    <property type="molecule type" value="Genomic_DNA"/>
</dbReference>
<name>A0ABT7YWU8_9ACTN</name>
<comment type="caution">
    <text evidence="1">The sequence shown here is derived from an EMBL/GenBank/DDBJ whole genome shotgun (WGS) entry which is preliminary data.</text>
</comment>
<dbReference type="RefSeq" id="WP_289959677.1">
    <property type="nucleotide sequence ID" value="NZ_JAUEMJ010000011.1"/>
</dbReference>
<evidence type="ECO:0008006" key="3">
    <source>
        <dbReference type="Google" id="ProtNLM"/>
    </source>
</evidence>
<keyword evidence="2" id="KW-1185">Reference proteome</keyword>
<gene>
    <name evidence="1" type="ORF">QWI33_25575</name>
</gene>